<dbReference type="CDD" id="cd03191">
    <property type="entry name" value="GST_C_Zeta"/>
    <property type="match status" value="1"/>
</dbReference>
<dbReference type="SFLD" id="SFLDS00019">
    <property type="entry name" value="Glutathione_Transferase_(cytos"/>
    <property type="match status" value="1"/>
</dbReference>
<dbReference type="Gene3D" id="3.40.30.10">
    <property type="entry name" value="Glutaredoxin"/>
    <property type="match status" value="1"/>
</dbReference>
<dbReference type="GO" id="GO:0005737">
    <property type="term" value="C:cytoplasm"/>
    <property type="evidence" value="ECO:0007669"/>
    <property type="project" value="InterPro"/>
</dbReference>
<dbReference type="GO" id="GO:0006559">
    <property type="term" value="P:L-phenylalanine catabolic process"/>
    <property type="evidence" value="ECO:0007669"/>
    <property type="project" value="TreeGrafter"/>
</dbReference>
<dbReference type="GO" id="GO:0004364">
    <property type="term" value="F:glutathione transferase activity"/>
    <property type="evidence" value="ECO:0007669"/>
    <property type="project" value="TreeGrafter"/>
</dbReference>
<dbReference type="InterPro" id="IPR004045">
    <property type="entry name" value="Glutathione_S-Trfase_N"/>
</dbReference>
<keyword evidence="5" id="KW-1185">Reference proteome</keyword>
<dbReference type="InterPro" id="IPR010987">
    <property type="entry name" value="Glutathione-S-Trfase_C-like"/>
</dbReference>
<gene>
    <name evidence="4" type="ORF">SAMN05421757_102800</name>
</gene>
<dbReference type="Gene3D" id="1.20.1050.10">
    <property type="match status" value="1"/>
</dbReference>
<evidence type="ECO:0000259" key="2">
    <source>
        <dbReference type="PROSITE" id="PS50404"/>
    </source>
</evidence>
<dbReference type="SFLD" id="SFLDG00358">
    <property type="entry name" value="Main_(cytGST)"/>
    <property type="match status" value="1"/>
</dbReference>
<name>A0A239FQN6_9RHOB</name>
<dbReference type="InterPro" id="IPR036282">
    <property type="entry name" value="Glutathione-S-Trfase_C_sf"/>
</dbReference>
<feature type="domain" description="GST C-terminal" evidence="3">
    <location>
        <begin position="86"/>
        <end position="210"/>
    </location>
</feature>
<dbReference type="PANTHER" id="PTHR42673:SF4">
    <property type="entry name" value="MALEYLACETOACETATE ISOMERASE"/>
    <property type="match status" value="1"/>
</dbReference>
<dbReference type="PROSITE" id="PS50404">
    <property type="entry name" value="GST_NTER"/>
    <property type="match status" value="1"/>
</dbReference>
<dbReference type="EMBL" id="FZOY01000002">
    <property type="protein sequence ID" value="SNS59376.1"/>
    <property type="molecule type" value="Genomic_DNA"/>
</dbReference>
<organism evidence="4 5">
    <name type="scientific">Tropicimonas sediminicola</name>
    <dbReference type="NCBI Taxonomy" id="1031541"/>
    <lineage>
        <taxon>Bacteria</taxon>
        <taxon>Pseudomonadati</taxon>
        <taxon>Pseudomonadota</taxon>
        <taxon>Alphaproteobacteria</taxon>
        <taxon>Rhodobacterales</taxon>
        <taxon>Roseobacteraceae</taxon>
        <taxon>Tropicimonas</taxon>
    </lineage>
</organism>
<dbReference type="PANTHER" id="PTHR42673">
    <property type="entry name" value="MALEYLACETOACETATE ISOMERASE"/>
    <property type="match status" value="1"/>
</dbReference>
<dbReference type="InterPro" id="IPR036249">
    <property type="entry name" value="Thioredoxin-like_sf"/>
</dbReference>
<dbReference type="InterPro" id="IPR040079">
    <property type="entry name" value="Glutathione_S-Trfase"/>
</dbReference>
<dbReference type="CDD" id="cd03042">
    <property type="entry name" value="GST_N_Zeta"/>
    <property type="match status" value="1"/>
</dbReference>
<evidence type="ECO:0000313" key="4">
    <source>
        <dbReference type="EMBL" id="SNS59376.1"/>
    </source>
</evidence>
<dbReference type="PROSITE" id="PS50405">
    <property type="entry name" value="GST_CTER"/>
    <property type="match status" value="1"/>
</dbReference>
<dbReference type="RefSeq" id="WP_089232494.1">
    <property type="nucleotide sequence ID" value="NZ_FZOY01000002.1"/>
</dbReference>
<feature type="domain" description="GST N-terminal" evidence="2">
    <location>
        <begin position="1"/>
        <end position="81"/>
    </location>
</feature>
<dbReference type="Proteomes" id="UP000198426">
    <property type="component" value="Unassembled WGS sequence"/>
</dbReference>
<dbReference type="SUPFAM" id="SSF52833">
    <property type="entry name" value="Thioredoxin-like"/>
    <property type="match status" value="1"/>
</dbReference>
<dbReference type="NCBIfam" id="TIGR01262">
    <property type="entry name" value="maiA"/>
    <property type="match status" value="1"/>
</dbReference>
<dbReference type="Pfam" id="PF02798">
    <property type="entry name" value="GST_N"/>
    <property type="match status" value="1"/>
</dbReference>
<accession>A0A239FQN6</accession>
<reference evidence="4 5" key="1">
    <citation type="submission" date="2017-06" db="EMBL/GenBank/DDBJ databases">
        <authorList>
            <person name="Kim H.J."/>
            <person name="Triplett B.A."/>
        </authorList>
    </citation>
    <scope>NUCLEOTIDE SEQUENCE [LARGE SCALE GENOMIC DNA]</scope>
    <source>
        <strain evidence="4 5">DSM 29339</strain>
    </source>
</reference>
<sequence length="210" mass="23093">MRLYTYWRSTTSYRVRIALNLKGLAFEPVPVNLVAGEQCSPEYTALNPGQGVPTLVLDDGSVLTQSLAILDYLDAVAPEPPLLPGDPIARAHVQAAVQTIAVDIHPVNNLKVLGRLKAEHGLSAEDGVDWMRHWMERGLQAYQALLPEGPAFSFGDQPGLADICLVPQLYNAHRWGVDLTRFPRLLDIEQRALQLPAFEAARPENQPDAA</sequence>
<proteinExistence type="inferred from homology"/>
<dbReference type="AlphaFoldDB" id="A0A239FQN6"/>
<dbReference type="InterPro" id="IPR034333">
    <property type="entry name" value="GST_Zeta_N"/>
</dbReference>
<comment type="similarity">
    <text evidence="1">Belongs to the GST superfamily. Zeta family.</text>
</comment>
<dbReference type="OrthoDB" id="509852at2"/>
<dbReference type="Pfam" id="PF13410">
    <property type="entry name" value="GST_C_2"/>
    <property type="match status" value="1"/>
</dbReference>
<evidence type="ECO:0000313" key="5">
    <source>
        <dbReference type="Proteomes" id="UP000198426"/>
    </source>
</evidence>
<dbReference type="GO" id="GO:0016034">
    <property type="term" value="F:maleylacetoacetate isomerase activity"/>
    <property type="evidence" value="ECO:0007669"/>
    <property type="project" value="TreeGrafter"/>
</dbReference>
<protein>
    <submittedName>
        <fullName evidence="4">Maleylacetoacetate isomerase</fullName>
    </submittedName>
</protein>
<dbReference type="GO" id="GO:0006749">
    <property type="term" value="P:glutathione metabolic process"/>
    <property type="evidence" value="ECO:0007669"/>
    <property type="project" value="TreeGrafter"/>
</dbReference>
<dbReference type="SUPFAM" id="SSF47616">
    <property type="entry name" value="GST C-terminal domain-like"/>
    <property type="match status" value="1"/>
</dbReference>
<keyword evidence="4" id="KW-0413">Isomerase</keyword>
<evidence type="ECO:0000256" key="1">
    <source>
        <dbReference type="ARBA" id="ARBA00010007"/>
    </source>
</evidence>
<dbReference type="InterPro" id="IPR034330">
    <property type="entry name" value="GST_Zeta_C"/>
</dbReference>
<dbReference type="InterPro" id="IPR005955">
    <property type="entry name" value="GST_Zeta"/>
</dbReference>
<evidence type="ECO:0000259" key="3">
    <source>
        <dbReference type="PROSITE" id="PS50405"/>
    </source>
</evidence>